<feature type="domain" description="HPt" evidence="1">
    <location>
        <begin position="31"/>
        <end position="116"/>
    </location>
</feature>
<dbReference type="Gene3D" id="1.20.120.160">
    <property type="entry name" value="HPT domain"/>
    <property type="match status" value="1"/>
</dbReference>
<name>A0A5C6CHD3_9BACT</name>
<dbReference type="GO" id="GO:0004672">
    <property type="term" value="F:protein kinase activity"/>
    <property type="evidence" value="ECO:0007669"/>
    <property type="project" value="UniProtKB-ARBA"/>
</dbReference>
<organism evidence="2 3">
    <name type="scientific">Novipirellula galeiformis</name>
    <dbReference type="NCBI Taxonomy" id="2528004"/>
    <lineage>
        <taxon>Bacteria</taxon>
        <taxon>Pseudomonadati</taxon>
        <taxon>Planctomycetota</taxon>
        <taxon>Planctomycetia</taxon>
        <taxon>Pirellulales</taxon>
        <taxon>Pirellulaceae</taxon>
        <taxon>Novipirellula</taxon>
    </lineage>
</organism>
<evidence type="ECO:0000313" key="3">
    <source>
        <dbReference type="Proteomes" id="UP000316304"/>
    </source>
</evidence>
<dbReference type="Pfam" id="PF01627">
    <property type="entry name" value="Hpt"/>
    <property type="match status" value="1"/>
</dbReference>
<evidence type="ECO:0000259" key="1">
    <source>
        <dbReference type="Pfam" id="PF01627"/>
    </source>
</evidence>
<sequence length="122" mass="13594">MHDSPPPSHDWRTQLSGYAGHNKETLVAISDAFLDEVPMLMSRIKAAFMAQDTRTLRTSAHTLKSCFRYVASDEDIAAASEVEKNADHCDTITTAQIDHIETLAKQWCDCVKQLRDETAASL</sequence>
<dbReference type="InterPro" id="IPR036641">
    <property type="entry name" value="HPT_dom_sf"/>
</dbReference>
<dbReference type="SUPFAM" id="SSF47226">
    <property type="entry name" value="Histidine-containing phosphotransfer domain, HPT domain"/>
    <property type="match status" value="1"/>
</dbReference>
<dbReference type="GO" id="GO:0000160">
    <property type="term" value="P:phosphorelay signal transduction system"/>
    <property type="evidence" value="ECO:0007669"/>
    <property type="project" value="InterPro"/>
</dbReference>
<dbReference type="OrthoDB" id="282747at2"/>
<comment type="caution">
    <text evidence="2">The sequence shown here is derived from an EMBL/GenBank/DDBJ whole genome shotgun (WGS) entry which is preliminary data.</text>
</comment>
<evidence type="ECO:0000313" key="2">
    <source>
        <dbReference type="EMBL" id="TWU23157.1"/>
    </source>
</evidence>
<dbReference type="InterPro" id="IPR008207">
    <property type="entry name" value="Sig_transdc_His_kin_Hpt_dom"/>
</dbReference>
<proteinExistence type="predicted"/>
<accession>A0A5C6CHD3</accession>
<keyword evidence="3" id="KW-1185">Reference proteome</keyword>
<protein>
    <submittedName>
        <fullName evidence="2">Hpt domain protein</fullName>
    </submittedName>
</protein>
<reference evidence="2 3" key="1">
    <citation type="submission" date="2019-02" db="EMBL/GenBank/DDBJ databases">
        <title>Deep-cultivation of Planctomycetes and their phenomic and genomic characterization uncovers novel biology.</title>
        <authorList>
            <person name="Wiegand S."/>
            <person name="Jogler M."/>
            <person name="Boedeker C."/>
            <person name="Pinto D."/>
            <person name="Vollmers J."/>
            <person name="Rivas-Marin E."/>
            <person name="Kohn T."/>
            <person name="Peeters S.H."/>
            <person name="Heuer A."/>
            <person name="Rast P."/>
            <person name="Oberbeckmann S."/>
            <person name="Bunk B."/>
            <person name="Jeske O."/>
            <person name="Meyerdierks A."/>
            <person name="Storesund J.E."/>
            <person name="Kallscheuer N."/>
            <person name="Luecker S."/>
            <person name="Lage O.M."/>
            <person name="Pohl T."/>
            <person name="Merkel B.J."/>
            <person name="Hornburger P."/>
            <person name="Mueller R.-W."/>
            <person name="Bruemmer F."/>
            <person name="Labrenz M."/>
            <person name="Spormann A.M."/>
            <person name="Op Den Camp H."/>
            <person name="Overmann J."/>
            <person name="Amann R."/>
            <person name="Jetten M.S.M."/>
            <person name="Mascher T."/>
            <person name="Medema M.H."/>
            <person name="Devos D.P."/>
            <person name="Kaster A.-K."/>
            <person name="Ovreas L."/>
            <person name="Rohde M."/>
            <person name="Galperin M.Y."/>
            <person name="Jogler C."/>
        </authorList>
    </citation>
    <scope>NUCLEOTIDE SEQUENCE [LARGE SCALE GENOMIC DNA]</scope>
    <source>
        <strain evidence="2 3">Pla52o</strain>
    </source>
</reference>
<dbReference type="RefSeq" id="WP_146594924.1">
    <property type="nucleotide sequence ID" value="NZ_SJPT01000004.1"/>
</dbReference>
<dbReference type="AlphaFoldDB" id="A0A5C6CHD3"/>
<dbReference type="Proteomes" id="UP000316304">
    <property type="component" value="Unassembled WGS sequence"/>
</dbReference>
<dbReference type="EMBL" id="SJPT01000004">
    <property type="protein sequence ID" value="TWU23157.1"/>
    <property type="molecule type" value="Genomic_DNA"/>
</dbReference>
<gene>
    <name evidence="2" type="ORF">Pla52o_26920</name>
</gene>